<dbReference type="PANTHER" id="PTHR43162:SF1">
    <property type="entry name" value="PRESTALK A DIFFERENTIATION PROTEIN A"/>
    <property type="match status" value="1"/>
</dbReference>
<gene>
    <name evidence="2" type="ORF">OQ273_17830</name>
</gene>
<dbReference type="Gene3D" id="3.40.50.720">
    <property type="entry name" value="NAD(P)-binding Rossmann-like Domain"/>
    <property type="match status" value="1"/>
</dbReference>
<dbReference type="SUPFAM" id="SSF51735">
    <property type="entry name" value="NAD(P)-binding Rossmann-fold domains"/>
    <property type="match status" value="1"/>
</dbReference>
<feature type="domain" description="NAD(P)-binding" evidence="1">
    <location>
        <begin position="8"/>
        <end position="184"/>
    </location>
</feature>
<dbReference type="Gene3D" id="3.90.25.10">
    <property type="entry name" value="UDP-galactose 4-epimerase, domain 1"/>
    <property type="match status" value="1"/>
</dbReference>
<proteinExistence type="predicted"/>
<reference evidence="2" key="1">
    <citation type="submission" date="2022-11" db="EMBL/GenBank/DDBJ databases">
        <title>Draft genome sequence of Hoeflea poritis E7-10 and Hoeflea prorocentri PM5-8, separated from scleractinian coral Porites lutea and marine dinoflagellate.</title>
        <authorList>
            <person name="Zhang G."/>
            <person name="Wei Q."/>
            <person name="Cai L."/>
        </authorList>
    </citation>
    <scope>NUCLEOTIDE SEQUENCE</scope>
    <source>
        <strain evidence="2">PM5-8</strain>
    </source>
</reference>
<dbReference type="InterPro" id="IPR016040">
    <property type="entry name" value="NAD(P)-bd_dom"/>
</dbReference>
<sequence length="288" mass="30025">MAKFLVFGATGNVGSALGRRLVAGGHDVHGVTRGGDGEGKLAAAGISPIVGDIVNMPSLADRLSGFDAAFLASADAPDQGRREIAAIDALVAQNTPHLVKLSAQSAGLTPPVSFGVQHHASENHLKASGVSYSILRPTFFQQSVLLMKDDIARKSAITAPMGKGKSAMVNVEDIAAVAARCLTDRGHSGKVYTLTGPEPVGFADICAALSELLGKKIKYVSPPAPIARLVMPFLTGMPRWQTSLIVDLMVAIRMGAQEAVTSDVETVTGKPPRSIQAFLTENKAEFTG</sequence>
<dbReference type="PANTHER" id="PTHR43162">
    <property type="match status" value="1"/>
</dbReference>
<comment type="caution">
    <text evidence="2">The sequence shown here is derived from an EMBL/GenBank/DDBJ whole genome shotgun (WGS) entry which is preliminary data.</text>
</comment>
<dbReference type="Pfam" id="PF13460">
    <property type="entry name" value="NAD_binding_10"/>
    <property type="match status" value="1"/>
</dbReference>
<evidence type="ECO:0000313" key="3">
    <source>
        <dbReference type="Proteomes" id="UP001151234"/>
    </source>
</evidence>
<evidence type="ECO:0000259" key="1">
    <source>
        <dbReference type="Pfam" id="PF13460"/>
    </source>
</evidence>
<dbReference type="AlphaFoldDB" id="A0A9X3ULJ7"/>
<accession>A0A9X3ULJ7</accession>
<dbReference type="InterPro" id="IPR036291">
    <property type="entry name" value="NAD(P)-bd_dom_sf"/>
</dbReference>
<dbReference type="EMBL" id="JAPJZI010000001">
    <property type="protein sequence ID" value="MDA5400440.1"/>
    <property type="molecule type" value="Genomic_DNA"/>
</dbReference>
<evidence type="ECO:0000313" key="2">
    <source>
        <dbReference type="EMBL" id="MDA5400440.1"/>
    </source>
</evidence>
<organism evidence="2 3">
    <name type="scientific">Hoeflea prorocentri</name>
    <dbReference type="NCBI Taxonomy" id="1922333"/>
    <lineage>
        <taxon>Bacteria</taxon>
        <taxon>Pseudomonadati</taxon>
        <taxon>Pseudomonadota</taxon>
        <taxon>Alphaproteobacteria</taxon>
        <taxon>Hyphomicrobiales</taxon>
        <taxon>Rhizobiaceae</taxon>
        <taxon>Hoeflea</taxon>
    </lineage>
</organism>
<protein>
    <submittedName>
        <fullName evidence="2">NAD(P)H-binding protein</fullName>
    </submittedName>
</protein>
<dbReference type="Proteomes" id="UP001151234">
    <property type="component" value="Unassembled WGS sequence"/>
</dbReference>
<dbReference type="RefSeq" id="WP_267992002.1">
    <property type="nucleotide sequence ID" value="NZ_JAPJZI010000001.1"/>
</dbReference>
<keyword evidence="3" id="KW-1185">Reference proteome</keyword>
<name>A0A9X3ULJ7_9HYPH</name>
<dbReference type="InterPro" id="IPR051604">
    <property type="entry name" value="Ergot_Alk_Oxidoreductase"/>
</dbReference>